<reference evidence="2 3" key="3">
    <citation type="submission" date="2019-11" db="EMBL/GenBank/DDBJ databases">
        <title>A de novo genome assembly of a pear dwarfing rootstock.</title>
        <authorList>
            <person name="Wang F."/>
            <person name="Wang J."/>
            <person name="Li S."/>
            <person name="Zhang Y."/>
            <person name="Fang M."/>
            <person name="Ma L."/>
            <person name="Zhao Y."/>
            <person name="Jiang S."/>
        </authorList>
    </citation>
    <scope>NUCLEOTIDE SEQUENCE [LARGE SCALE GENOMIC DNA]</scope>
    <source>
        <strain evidence="2">S2</strain>
        <tissue evidence="2">Leaf</tissue>
    </source>
</reference>
<dbReference type="PANTHER" id="PTHR31236">
    <property type="entry name" value="BURP DOMAIN PROTEIN USPL1-LIKE"/>
    <property type="match status" value="1"/>
</dbReference>
<proteinExistence type="predicted"/>
<feature type="domain" description="BURP" evidence="1">
    <location>
        <begin position="105"/>
        <end position="184"/>
    </location>
</feature>
<dbReference type="Proteomes" id="UP000327157">
    <property type="component" value="Chromosome 5"/>
</dbReference>
<sequence length="184" mass="21011">MPKALSQLVQPDVVQNDPPFRHYPKIGVLNRVIFFVEKDMHPRKTMKHHLATNSTRATFLSHKTAESIPFSSLELPEIFNQYSVKPRSVEEGFKGEEKQCTTSLESMIEYNYTISLGMKNLSVANKKRVIVCHKMSYLYAIHYCHTFGRTKAYMVLLQGSDGTTAKAVAQTHLDGTQIVMPYKR</sequence>
<gene>
    <name evidence="2" type="ORF">D8674_026257</name>
</gene>
<dbReference type="PROSITE" id="PS51277">
    <property type="entry name" value="BURP"/>
    <property type="match status" value="1"/>
</dbReference>
<protein>
    <recommendedName>
        <fullName evidence="1">BURP domain-containing protein</fullName>
    </recommendedName>
</protein>
<dbReference type="InterPro" id="IPR044816">
    <property type="entry name" value="BURP"/>
</dbReference>
<dbReference type="InterPro" id="IPR004873">
    <property type="entry name" value="BURP_dom"/>
</dbReference>
<reference evidence="2 3" key="1">
    <citation type="submission" date="2019-09" db="EMBL/GenBank/DDBJ databases">
        <authorList>
            <person name="Ou C."/>
        </authorList>
    </citation>
    <scope>NUCLEOTIDE SEQUENCE [LARGE SCALE GENOMIC DNA]</scope>
    <source>
        <strain evidence="2">S2</strain>
        <tissue evidence="2">Leaf</tissue>
    </source>
</reference>
<evidence type="ECO:0000313" key="2">
    <source>
        <dbReference type="EMBL" id="KAB2635723.1"/>
    </source>
</evidence>
<comment type="caution">
    <text evidence="2">The sequence shown here is derived from an EMBL/GenBank/DDBJ whole genome shotgun (WGS) entry which is preliminary data.</text>
</comment>
<dbReference type="AlphaFoldDB" id="A0A5N5I9F5"/>
<organism evidence="2 3">
    <name type="scientific">Pyrus ussuriensis x Pyrus communis</name>
    <dbReference type="NCBI Taxonomy" id="2448454"/>
    <lineage>
        <taxon>Eukaryota</taxon>
        <taxon>Viridiplantae</taxon>
        <taxon>Streptophyta</taxon>
        <taxon>Embryophyta</taxon>
        <taxon>Tracheophyta</taxon>
        <taxon>Spermatophyta</taxon>
        <taxon>Magnoliopsida</taxon>
        <taxon>eudicotyledons</taxon>
        <taxon>Gunneridae</taxon>
        <taxon>Pentapetalae</taxon>
        <taxon>rosids</taxon>
        <taxon>fabids</taxon>
        <taxon>Rosales</taxon>
        <taxon>Rosaceae</taxon>
        <taxon>Amygdaloideae</taxon>
        <taxon>Maleae</taxon>
        <taxon>Pyrus</taxon>
    </lineage>
</organism>
<keyword evidence="3" id="KW-1185">Reference proteome</keyword>
<dbReference type="Pfam" id="PF03181">
    <property type="entry name" value="BURP"/>
    <property type="match status" value="1"/>
</dbReference>
<accession>A0A5N5I9F5</accession>
<dbReference type="SMART" id="SM01045">
    <property type="entry name" value="BURP"/>
    <property type="match status" value="1"/>
</dbReference>
<evidence type="ECO:0000259" key="1">
    <source>
        <dbReference type="PROSITE" id="PS51277"/>
    </source>
</evidence>
<name>A0A5N5I9F5_9ROSA</name>
<dbReference type="OrthoDB" id="654134at2759"/>
<evidence type="ECO:0000313" key="3">
    <source>
        <dbReference type="Proteomes" id="UP000327157"/>
    </source>
</evidence>
<dbReference type="PANTHER" id="PTHR31236:SF2">
    <property type="entry name" value="BURP DOMAIN PROTEIN RD22"/>
    <property type="match status" value="1"/>
</dbReference>
<dbReference type="EMBL" id="SMOL01000004">
    <property type="protein sequence ID" value="KAB2635723.1"/>
    <property type="molecule type" value="Genomic_DNA"/>
</dbReference>
<reference evidence="3" key="2">
    <citation type="submission" date="2019-10" db="EMBL/GenBank/DDBJ databases">
        <title>A de novo genome assembly of a pear dwarfing rootstock.</title>
        <authorList>
            <person name="Wang F."/>
            <person name="Wang J."/>
            <person name="Li S."/>
            <person name="Zhang Y."/>
            <person name="Fang M."/>
            <person name="Ma L."/>
            <person name="Zhao Y."/>
            <person name="Jiang S."/>
        </authorList>
    </citation>
    <scope>NUCLEOTIDE SEQUENCE [LARGE SCALE GENOMIC DNA]</scope>
</reference>